<dbReference type="Pfam" id="PF00403">
    <property type="entry name" value="HMA"/>
    <property type="match status" value="1"/>
</dbReference>
<keyword evidence="1" id="KW-0732">Signal</keyword>
<comment type="caution">
    <text evidence="3">The sequence shown here is derived from an EMBL/GenBank/DDBJ whole genome shotgun (WGS) entry which is preliminary data.</text>
</comment>
<dbReference type="AlphaFoldDB" id="A0AAE3QZ80"/>
<dbReference type="PROSITE" id="PS50846">
    <property type="entry name" value="HMA_2"/>
    <property type="match status" value="1"/>
</dbReference>
<proteinExistence type="predicted"/>
<feature type="domain" description="HMA" evidence="2">
    <location>
        <begin position="22"/>
        <end position="90"/>
    </location>
</feature>
<name>A0AAE3QZ80_9BACT</name>
<evidence type="ECO:0000256" key="1">
    <source>
        <dbReference type="SAM" id="SignalP"/>
    </source>
</evidence>
<organism evidence="3 4">
    <name type="scientific">Xanthocytophaga flava</name>
    <dbReference type="NCBI Taxonomy" id="3048013"/>
    <lineage>
        <taxon>Bacteria</taxon>
        <taxon>Pseudomonadati</taxon>
        <taxon>Bacteroidota</taxon>
        <taxon>Cytophagia</taxon>
        <taxon>Cytophagales</taxon>
        <taxon>Rhodocytophagaceae</taxon>
        <taxon>Xanthocytophaga</taxon>
    </lineage>
</organism>
<accession>A0AAE3QZ80</accession>
<gene>
    <name evidence="3" type="ORF">QNI16_32315</name>
</gene>
<sequence>MKNVLLFLFVSVFIAGSAMAQSKNAEVKIKTSAVCKMCKKTLETSLSYEKGVQSSNLDVASKVLTVAYNPKKTNPDQIRKAVAKTGYDADNVPAEEKAYNQLEDCCKKTAHADGKSDHH</sequence>
<dbReference type="SUPFAM" id="SSF55008">
    <property type="entry name" value="HMA, heavy metal-associated domain"/>
    <property type="match status" value="1"/>
</dbReference>
<dbReference type="CDD" id="cd00371">
    <property type="entry name" value="HMA"/>
    <property type="match status" value="1"/>
</dbReference>
<dbReference type="EMBL" id="JASJOS010000019">
    <property type="protein sequence ID" value="MDJ1485228.1"/>
    <property type="molecule type" value="Genomic_DNA"/>
</dbReference>
<evidence type="ECO:0000259" key="2">
    <source>
        <dbReference type="PROSITE" id="PS50846"/>
    </source>
</evidence>
<dbReference type="Gene3D" id="3.30.70.100">
    <property type="match status" value="1"/>
</dbReference>
<reference evidence="3" key="1">
    <citation type="submission" date="2023-05" db="EMBL/GenBank/DDBJ databases">
        <authorList>
            <person name="Zhang X."/>
        </authorList>
    </citation>
    <scope>NUCLEOTIDE SEQUENCE</scope>
    <source>
        <strain evidence="3">YF14B1</strain>
    </source>
</reference>
<evidence type="ECO:0000313" key="3">
    <source>
        <dbReference type="EMBL" id="MDJ1485228.1"/>
    </source>
</evidence>
<feature type="signal peptide" evidence="1">
    <location>
        <begin position="1"/>
        <end position="20"/>
    </location>
</feature>
<evidence type="ECO:0000313" key="4">
    <source>
        <dbReference type="Proteomes" id="UP001241110"/>
    </source>
</evidence>
<protein>
    <submittedName>
        <fullName evidence="3">Heavy metal-associated domain-containing protein</fullName>
    </submittedName>
</protein>
<dbReference type="InterPro" id="IPR006121">
    <property type="entry name" value="HMA_dom"/>
</dbReference>
<dbReference type="RefSeq" id="WP_313987497.1">
    <property type="nucleotide sequence ID" value="NZ_JASJOS010000019.1"/>
</dbReference>
<dbReference type="InterPro" id="IPR036163">
    <property type="entry name" value="HMA_dom_sf"/>
</dbReference>
<dbReference type="GO" id="GO:0046872">
    <property type="term" value="F:metal ion binding"/>
    <property type="evidence" value="ECO:0007669"/>
    <property type="project" value="InterPro"/>
</dbReference>
<feature type="chain" id="PRO_5041999957" evidence="1">
    <location>
        <begin position="21"/>
        <end position="119"/>
    </location>
</feature>
<dbReference type="Proteomes" id="UP001241110">
    <property type="component" value="Unassembled WGS sequence"/>
</dbReference>